<keyword evidence="10" id="KW-1185">Reference proteome</keyword>
<comment type="caution">
    <text evidence="9">The sequence shown here is derived from an EMBL/GenBank/DDBJ whole genome shotgun (WGS) entry which is preliminary data.</text>
</comment>
<protein>
    <recommendedName>
        <fullName evidence="2">histidine kinase</fullName>
        <ecNumber evidence="2">2.7.13.3</ecNumber>
    </recommendedName>
</protein>
<evidence type="ECO:0000256" key="2">
    <source>
        <dbReference type="ARBA" id="ARBA00012438"/>
    </source>
</evidence>
<feature type="compositionally biased region" description="Basic and acidic residues" evidence="6">
    <location>
        <begin position="9"/>
        <end position="19"/>
    </location>
</feature>
<dbReference type="EMBL" id="JACCCQ010000001">
    <property type="protein sequence ID" value="NYF56694.1"/>
    <property type="molecule type" value="Genomic_DNA"/>
</dbReference>
<feature type="transmembrane region" description="Helical" evidence="7">
    <location>
        <begin position="37"/>
        <end position="58"/>
    </location>
</feature>
<comment type="catalytic activity">
    <reaction evidence="1">
        <text>ATP + protein L-histidine = ADP + protein N-phospho-L-histidine.</text>
        <dbReference type="EC" id="2.7.13.3"/>
    </reaction>
</comment>
<dbReference type="PANTHER" id="PTHR45436:SF5">
    <property type="entry name" value="SENSOR HISTIDINE KINASE TRCS"/>
    <property type="match status" value="1"/>
</dbReference>
<evidence type="ECO:0000256" key="3">
    <source>
        <dbReference type="ARBA" id="ARBA00022553"/>
    </source>
</evidence>
<evidence type="ECO:0000256" key="6">
    <source>
        <dbReference type="SAM" id="MobiDB-lite"/>
    </source>
</evidence>
<gene>
    <name evidence="9" type="ORF">HDA35_002525</name>
</gene>
<dbReference type="InterPro" id="IPR013587">
    <property type="entry name" value="Nitrate/nitrite_sensing"/>
</dbReference>
<feature type="domain" description="Nitrate/nitrite sensing protein" evidence="8">
    <location>
        <begin position="81"/>
        <end position="313"/>
    </location>
</feature>
<keyword evidence="4" id="KW-0808">Transferase</keyword>
<name>A0ABX2RNF3_9ACTN</name>
<keyword evidence="7" id="KW-1133">Transmembrane helix</keyword>
<keyword evidence="5 9" id="KW-0418">Kinase</keyword>
<reference evidence="9 10" key="1">
    <citation type="submission" date="2020-07" db="EMBL/GenBank/DDBJ databases">
        <title>Sequencing the genomes of 1000 actinobacteria strains.</title>
        <authorList>
            <person name="Klenk H.-P."/>
        </authorList>
    </citation>
    <scope>NUCLEOTIDE SEQUENCE [LARGE SCALE GENOMIC DNA]</scope>
    <source>
        <strain evidence="9 10">DSM 43814</strain>
    </source>
</reference>
<evidence type="ECO:0000313" key="10">
    <source>
        <dbReference type="Proteomes" id="UP000631553"/>
    </source>
</evidence>
<proteinExistence type="predicted"/>
<dbReference type="Pfam" id="PF08376">
    <property type="entry name" value="NIT"/>
    <property type="match status" value="1"/>
</dbReference>
<dbReference type="EC" id="2.7.13.3" evidence="2"/>
<feature type="compositionally biased region" description="Polar residues" evidence="6">
    <location>
        <begin position="795"/>
        <end position="813"/>
    </location>
</feature>
<dbReference type="Gene3D" id="3.30.565.10">
    <property type="entry name" value="Histidine kinase-like ATPase, C-terminal domain"/>
    <property type="match status" value="1"/>
</dbReference>
<dbReference type="InterPro" id="IPR050428">
    <property type="entry name" value="TCS_sensor_his_kinase"/>
</dbReference>
<feature type="region of interest" description="Disordered" evidence="6">
    <location>
        <begin position="781"/>
        <end position="822"/>
    </location>
</feature>
<dbReference type="PANTHER" id="PTHR45436">
    <property type="entry name" value="SENSOR HISTIDINE KINASE YKOH"/>
    <property type="match status" value="1"/>
</dbReference>
<accession>A0ABX2RNF3</accession>
<feature type="region of interest" description="Disordered" evidence="6">
    <location>
        <begin position="1"/>
        <end position="27"/>
    </location>
</feature>
<dbReference type="Proteomes" id="UP000631553">
    <property type="component" value="Unassembled WGS sequence"/>
</dbReference>
<dbReference type="SUPFAM" id="SSF55874">
    <property type="entry name" value="ATPase domain of HSP90 chaperone/DNA topoisomerase II/histidine kinase"/>
    <property type="match status" value="1"/>
</dbReference>
<evidence type="ECO:0000256" key="7">
    <source>
        <dbReference type="SAM" id="Phobius"/>
    </source>
</evidence>
<keyword evidence="7" id="KW-0812">Transmembrane</keyword>
<dbReference type="GO" id="GO:0016301">
    <property type="term" value="F:kinase activity"/>
    <property type="evidence" value="ECO:0007669"/>
    <property type="project" value="UniProtKB-KW"/>
</dbReference>
<evidence type="ECO:0000256" key="4">
    <source>
        <dbReference type="ARBA" id="ARBA00022679"/>
    </source>
</evidence>
<feature type="transmembrane region" description="Helical" evidence="7">
    <location>
        <begin position="325"/>
        <end position="350"/>
    </location>
</feature>
<sequence length="822" mass="87349">MPNVATSRVRGEHVPRHDAVNPADNRMGRGGTIRGRLAQILAVPLVAVLILLVLTVVAQARTYQSAAGTSRSVVVALSVQDVIHQLQRERGLTNGLLSGEVGYRSDVDAQRARVEQARAALDRLVADEEPPGGAEFRSTLGLLNGLTGLRERVDASTADRAATFDSYTERITALSSLELGLDQAADPELRRGIAALRALGEAKEAAARERGFMNGVFAAGRFSGKDYAQFVTVRTTKLNALAEFERHATAGQRARLDMAQRTPAAVVALRYEQTALGAADGRALGLAARPWWDAMTTVVDGLRGTQQAVGDDIARRAGDLRRDALTRLAVLLGIVILSVLGEVVLLFAAVRSIIRPLAALAREADDVAFNRLPEAVSQVHASDEEPAPQPVRVQPRAGREIRSVAAALDRVQSAAVALASEQAVLRRNTIESLANLGRRNQNLIRRQLGFISELERQEAEPAALASLFELDHLATRMRRTAESLLVLVGEASPRRWSTPVPVADVVRGAIAEVEEYRRVTLCRLDEAYVAGSLAADLTHMLAELVENGLAFSPPDFNVEIYGRQAAGEYRLAIVDHGVGMVDKELDRANARLRGEDRFLVAPTRHLGHYVVGRLAEELSIGVSLVPSPVTGVTARLVLPSALLDVARSGLSDQAAAVSASPAGSTTGPVAAAAPVTPAVAAPSGTGDWRRPPVVEYVPWPAFDAAAGKTVSATAAVPTAAATAADSVQRTANGLARRVPRARGTVTPAPAESPTWDSRPAAIDRPPEDVRTMLSTFRAGTRRAVQDPASVPGEMVNQSSRPAITANINSNYGDGSTLRGEPS</sequence>
<organism evidence="9 10">
    <name type="scientific">Micromonospora purpureochromogenes</name>
    <dbReference type="NCBI Taxonomy" id="47872"/>
    <lineage>
        <taxon>Bacteria</taxon>
        <taxon>Bacillati</taxon>
        <taxon>Actinomycetota</taxon>
        <taxon>Actinomycetes</taxon>
        <taxon>Micromonosporales</taxon>
        <taxon>Micromonosporaceae</taxon>
        <taxon>Micromonospora</taxon>
    </lineage>
</organism>
<evidence type="ECO:0000259" key="8">
    <source>
        <dbReference type="Pfam" id="PF08376"/>
    </source>
</evidence>
<feature type="region of interest" description="Disordered" evidence="6">
    <location>
        <begin position="731"/>
        <end position="766"/>
    </location>
</feature>
<keyword evidence="7" id="KW-0472">Membrane</keyword>
<evidence type="ECO:0000313" key="9">
    <source>
        <dbReference type="EMBL" id="NYF56694.1"/>
    </source>
</evidence>
<keyword evidence="3" id="KW-0597">Phosphoprotein</keyword>
<dbReference type="InterPro" id="IPR036890">
    <property type="entry name" value="HATPase_C_sf"/>
</dbReference>
<evidence type="ECO:0000256" key="5">
    <source>
        <dbReference type="ARBA" id="ARBA00022777"/>
    </source>
</evidence>
<evidence type="ECO:0000256" key="1">
    <source>
        <dbReference type="ARBA" id="ARBA00000085"/>
    </source>
</evidence>